<sequence length="8" mass="1049">MQLELRFL</sequence>
<dbReference type="EMBL" id="AMYD01003530">
    <property type="protein sequence ID" value="EQB46105.1"/>
    <property type="molecule type" value="Genomic_DNA"/>
</dbReference>
<organism evidence="1 2">
    <name type="scientific">Colletotrichum gloeosporioides (strain Cg-14)</name>
    <name type="common">Anthracnose fungus</name>
    <name type="synonym">Glomerella cingulata</name>
    <dbReference type="NCBI Taxonomy" id="1237896"/>
    <lineage>
        <taxon>Eukaryota</taxon>
        <taxon>Fungi</taxon>
        <taxon>Dikarya</taxon>
        <taxon>Ascomycota</taxon>
        <taxon>Pezizomycotina</taxon>
        <taxon>Sordariomycetes</taxon>
        <taxon>Hypocreomycetidae</taxon>
        <taxon>Glomerellales</taxon>
        <taxon>Glomerellaceae</taxon>
        <taxon>Colletotrichum</taxon>
        <taxon>Colletotrichum gloeosporioides species complex</taxon>
    </lineage>
</organism>
<evidence type="ECO:0000313" key="1">
    <source>
        <dbReference type="EMBL" id="EQB46105.1"/>
    </source>
</evidence>
<name>T0LCP0_COLGC</name>
<evidence type="ECO:0000313" key="2">
    <source>
        <dbReference type="Proteomes" id="UP000015530"/>
    </source>
</evidence>
<dbReference type="HOGENOM" id="CLU_3439487_0_0_1"/>
<protein>
    <submittedName>
        <fullName evidence="1">Uncharacterized protein</fullName>
    </submittedName>
</protein>
<proteinExistence type="predicted"/>
<accession>T0LCP0</accession>
<comment type="caution">
    <text evidence="1">The sequence shown here is derived from an EMBL/GenBank/DDBJ whole genome shotgun (WGS) entry which is preliminary data.</text>
</comment>
<dbReference type="Proteomes" id="UP000015530">
    <property type="component" value="Unassembled WGS sequence"/>
</dbReference>
<gene>
    <name evidence="1" type="ORF">CGLO_14890</name>
</gene>
<reference evidence="2" key="1">
    <citation type="journal article" date="2013" name="Mol. Plant Microbe Interact.">
        <title>Global aspects of pacC regulation of pathogenicity genes in Colletotrichum gloeosporioides as revealed by transcriptome analysis.</title>
        <authorList>
            <person name="Alkan N."/>
            <person name="Meng X."/>
            <person name="Friedlander G."/>
            <person name="Reuveni E."/>
            <person name="Sukno S."/>
            <person name="Sherman A."/>
            <person name="Thon M."/>
            <person name="Fluhr R."/>
            <person name="Prusky D."/>
        </authorList>
    </citation>
    <scope>NUCLEOTIDE SEQUENCE [LARGE SCALE GENOMIC DNA]</scope>
    <source>
        <strain evidence="2">Cg-14</strain>
    </source>
</reference>